<organism evidence="2 3">
    <name type="scientific">Fictibacillus nanhaiensis</name>
    <dbReference type="NCBI Taxonomy" id="742169"/>
    <lineage>
        <taxon>Bacteria</taxon>
        <taxon>Bacillati</taxon>
        <taxon>Bacillota</taxon>
        <taxon>Bacilli</taxon>
        <taxon>Bacillales</taxon>
        <taxon>Fictibacillaceae</taxon>
        <taxon>Fictibacillus</taxon>
    </lineage>
</organism>
<keyword evidence="1" id="KW-0812">Transmembrane</keyword>
<dbReference type="Pfam" id="PF19700">
    <property type="entry name" value="DUF6198"/>
    <property type="match status" value="1"/>
</dbReference>
<evidence type="ECO:0000313" key="2">
    <source>
        <dbReference type="EMBL" id="MBN3556270.1"/>
    </source>
</evidence>
<keyword evidence="3" id="KW-1185">Reference proteome</keyword>
<dbReference type="PANTHER" id="PTHR40078:SF1">
    <property type="entry name" value="INTEGRAL MEMBRANE PROTEIN"/>
    <property type="match status" value="1"/>
</dbReference>
<name>A0ABS2ZW50_9BACL</name>
<dbReference type="Proteomes" id="UP001296923">
    <property type="component" value="Unassembled WGS sequence"/>
</dbReference>
<gene>
    <name evidence="2" type="ORF">JYA63_18490</name>
</gene>
<evidence type="ECO:0000313" key="3">
    <source>
        <dbReference type="Proteomes" id="UP001296923"/>
    </source>
</evidence>
<feature type="transmembrane region" description="Helical" evidence="1">
    <location>
        <begin position="100"/>
        <end position="118"/>
    </location>
</feature>
<comment type="caution">
    <text evidence="2">The sequence shown here is derived from an EMBL/GenBank/DDBJ whole genome shotgun (WGS) entry which is preliminary data.</text>
</comment>
<dbReference type="InterPro" id="IPR038750">
    <property type="entry name" value="YczE/YyaS-like"/>
</dbReference>
<dbReference type="EMBL" id="JAFHKR010000039">
    <property type="protein sequence ID" value="MBN3556270.1"/>
    <property type="molecule type" value="Genomic_DNA"/>
</dbReference>
<sequence length="252" mass="28524">MELIELRQLNREGFCSVKDQKHSRWNKFLFQWSVFFIGLFIMAFGIALMIKADLGSAPWDVLHIGLFAQFGLSIGTWSIIMGFFVILATSLLTKEKPQSGAFLNMVSVGLFIDFYLWLPFFHDPVTGFGKWMFLIIGILILGFGIGLYISSDCGAGPRDSLMLALTEKSGMKVSNIRLLMELVVLFFGWMLKGPVSFGTILFCVTIGAIVGRTLPYCQKLVKFVLERSEKYEDINKRSVRINHHDGISKEIR</sequence>
<keyword evidence="1" id="KW-1133">Transmembrane helix</keyword>
<feature type="transmembrane region" description="Helical" evidence="1">
    <location>
        <begin position="28"/>
        <end position="50"/>
    </location>
</feature>
<feature type="transmembrane region" description="Helical" evidence="1">
    <location>
        <begin position="130"/>
        <end position="149"/>
    </location>
</feature>
<accession>A0ABS2ZW50</accession>
<dbReference type="PANTHER" id="PTHR40078">
    <property type="entry name" value="INTEGRAL MEMBRANE PROTEIN-RELATED"/>
    <property type="match status" value="1"/>
</dbReference>
<feature type="transmembrane region" description="Helical" evidence="1">
    <location>
        <begin position="197"/>
        <end position="217"/>
    </location>
</feature>
<feature type="transmembrane region" description="Helical" evidence="1">
    <location>
        <begin position="170"/>
        <end position="191"/>
    </location>
</feature>
<proteinExistence type="predicted"/>
<feature type="transmembrane region" description="Helical" evidence="1">
    <location>
        <begin position="62"/>
        <end position="88"/>
    </location>
</feature>
<protein>
    <submittedName>
        <fullName evidence="2">YitT family protein</fullName>
    </submittedName>
</protein>
<reference evidence="2 3" key="1">
    <citation type="submission" date="2021-01" db="EMBL/GenBank/DDBJ databases">
        <title>Genome Sequencing of Type Strains.</title>
        <authorList>
            <person name="Lemaire J.F."/>
            <person name="Inderbitzin P."/>
            <person name="Collins S.B."/>
            <person name="Wespe N."/>
            <person name="Knight-Connoni V."/>
        </authorList>
    </citation>
    <scope>NUCLEOTIDE SEQUENCE [LARGE SCALE GENOMIC DNA]</scope>
    <source>
        <strain evidence="2 3">DSM 23009</strain>
    </source>
</reference>
<keyword evidence="1" id="KW-0472">Membrane</keyword>
<evidence type="ECO:0000256" key="1">
    <source>
        <dbReference type="SAM" id="Phobius"/>
    </source>
</evidence>